<dbReference type="EMBL" id="JADOXO010000024">
    <property type="protein sequence ID" value="KAF9818924.1"/>
    <property type="molecule type" value="Genomic_DNA"/>
</dbReference>
<accession>A0A8H7P7M6</accession>
<comment type="caution">
    <text evidence="1">The sequence shown here is derived from an EMBL/GenBank/DDBJ whole genome shotgun (WGS) entry which is preliminary data.</text>
</comment>
<evidence type="ECO:0000313" key="2">
    <source>
        <dbReference type="Proteomes" id="UP000639403"/>
    </source>
</evidence>
<proteinExistence type="predicted"/>
<gene>
    <name evidence="1" type="ORF">IEO21_02462</name>
</gene>
<reference evidence="1" key="2">
    <citation type="journal article" name="Front. Microbiol.">
        <title>Degradative Capacity of Two Strains of Rhodonia placenta: From Phenotype to Genotype.</title>
        <authorList>
            <person name="Kolle M."/>
            <person name="Horta M.A.C."/>
            <person name="Nowrousian M."/>
            <person name="Ohm R.A."/>
            <person name="Benz J.P."/>
            <person name="Pilgard A."/>
        </authorList>
    </citation>
    <scope>NUCLEOTIDE SEQUENCE</scope>
    <source>
        <strain evidence="1">FPRL280</strain>
    </source>
</reference>
<reference evidence="1" key="1">
    <citation type="submission" date="2020-11" db="EMBL/GenBank/DDBJ databases">
        <authorList>
            <person name="Koelle M."/>
            <person name="Horta M.A.C."/>
            <person name="Nowrousian M."/>
            <person name="Ohm R.A."/>
            <person name="Benz P."/>
            <person name="Pilgard A."/>
        </authorList>
    </citation>
    <scope>NUCLEOTIDE SEQUENCE</scope>
    <source>
        <strain evidence="1">FPRL280</strain>
    </source>
</reference>
<name>A0A8H7P7M6_9APHY</name>
<sequence length="36" mass="3925">MIFSSGDGGVSGNTNLKITAQSLTQHFHQRAHISRQ</sequence>
<evidence type="ECO:0000313" key="1">
    <source>
        <dbReference type="EMBL" id="KAF9818924.1"/>
    </source>
</evidence>
<dbReference type="Proteomes" id="UP000639403">
    <property type="component" value="Unassembled WGS sequence"/>
</dbReference>
<organism evidence="1 2">
    <name type="scientific">Rhodonia placenta</name>
    <dbReference type="NCBI Taxonomy" id="104341"/>
    <lineage>
        <taxon>Eukaryota</taxon>
        <taxon>Fungi</taxon>
        <taxon>Dikarya</taxon>
        <taxon>Basidiomycota</taxon>
        <taxon>Agaricomycotina</taxon>
        <taxon>Agaricomycetes</taxon>
        <taxon>Polyporales</taxon>
        <taxon>Adustoporiaceae</taxon>
        <taxon>Rhodonia</taxon>
    </lineage>
</organism>
<dbReference type="AlphaFoldDB" id="A0A8H7P7M6"/>
<protein>
    <submittedName>
        <fullName evidence="1">Uncharacterized protein</fullName>
    </submittedName>
</protein>